<dbReference type="EMBL" id="MEHJ01000001">
    <property type="protein sequence ID" value="OEJ25625.1"/>
    <property type="molecule type" value="Genomic_DNA"/>
</dbReference>
<dbReference type="Gene3D" id="1.10.260.40">
    <property type="entry name" value="lambda repressor-like DNA-binding domains"/>
    <property type="match status" value="1"/>
</dbReference>
<keyword evidence="3" id="KW-1185">Reference proteome</keyword>
<accession>A0A1E5P7Y4</accession>
<evidence type="ECO:0000259" key="1">
    <source>
        <dbReference type="PROSITE" id="PS50943"/>
    </source>
</evidence>
<evidence type="ECO:0000313" key="3">
    <source>
        <dbReference type="Proteomes" id="UP000095759"/>
    </source>
</evidence>
<evidence type="ECO:0000313" key="2">
    <source>
        <dbReference type="EMBL" id="OEJ25625.1"/>
    </source>
</evidence>
<dbReference type="PROSITE" id="PS50943">
    <property type="entry name" value="HTH_CROC1"/>
    <property type="match status" value="1"/>
</dbReference>
<comment type="caution">
    <text evidence="2">The sequence shown here is derived from an EMBL/GenBank/DDBJ whole genome shotgun (WGS) entry which is preliminary data.</text>
</comment>
<sequence length="281" mass="30607">MVNKPNRGLSFAQGKVGWPFFGSELKRRREAVSLTQQQLGERVYVSGTYIGLIEAAVRKPQLDLARRIDSELGTDGLLARMCKELIDSSPHAAYFADAAELEVEAVTISEYAPTLVPGLLQTEEYVRALMAPSAPLLLDSTLVETRVRARTDRAALLDNPTTPVLWAVLHETVLRVPVGGEALMARQLTHIGRLAHDERILVQVLPFSANAHAASGSMFALMTFAEAPPVAYSEGQYSGQLLDTPAMVAKYRLSYDLIRAAALSPEASLSLIESVAEDYKA</sequence>
<reference evidence="2 3" key="1">
    <citation type="submission" date="2016-08" db="EMBL/GenBank/DDBJ databases">
        <title>Complete genome sequence of Streptomyces agglomeratus strain 6-3-2, a novel anti-MRSA actinomycete isolated from Wuli of Tebit, China.</title>
        <authorList>
            <person name="Chen X."/>
        </authorList>
    </citation>
    <scope>NUCLEOTIDE SEQUENCE [LARGE SCALE GENOMIC DNA]</scope>
    <source>
        <strain evidence="2 3">6-3-2</strain>
    </source>
</reference>
<feature type="domain" description="HTH cro/C1-type" evidence="1">
    <location>
        <begin position="25"/>
        <end position="77"/>
    </location>
</feature>
<dbReference type="SUPFAM" id="SSF47413">
    <property type="entry name" value="lambda repressor-like DNA-binding domains"/>
    <property type="match status" value="1"/>
</dbReference>
<dbReference type="CDD" id="cd00093">
    <property type="entry name" value="HTH_XRE"/>
    <property type="match status" value="1"/>
</dbReference>
<organism evidence="2 3">
    <name type="scientific">Streptomyces agglomeratus</name>
    <dbReference type="NCBI Taxonomy" id="285458"/>
    <lineage>
        <taxon>Bacteria</taxon>
        <taxon>Bacillati</taxon>
        <taxon>Actinomycetota</taxon>
        <taxon>Actinomycetes</taxon>
        <taxon>Kitasatosporales</taxon>
        <taxon>Streptomycetaceae</taxon>
        <taxon>Streptomyces</taxon>
    </lineage>
</organism>
<dbReference type="InterPro" id="IPR001387">
    <property type="entry name" value="Cro/C1-type_HTH"/>
</dbReference>
<dbReference type="SMART" id="SM00530">
    <property type="entry name" value="HTH_XRE"/>
    <property type="match status" value="1"/>
</dbReference>
<proteinExistence type="predicted"/>
<gene>
    <name evidence="2" type="ORF">AS594_15085</name>
</gene>
<name>A0A1E5P7Y4_9ACTN</name>
<dbReference type="Pfam" id="PF19054">
    <property type="entry name" value="DUF5753"/>
    <property type="match status" value="1"/>
</dbReference>
<dbReference type="Pfam" id="PF13560">
    <property type="entry name" value="HTH_31"/>
    <property type="match status" value="1"/>
</dbReference>
<dbReference type="GO" id="GO:0003677">
    <property type="term" value="F:DNA binding"/>
    <property type="evidence" value="ECO:0007669"/>
    <property type="project" value="InterPro"/>
</dbReference>
<dbReference type="InterPro" id="IPR043917">
    <property type="entry name" value="DUF5753"/>
</dbReference>
<dbReference type="InterPro" id="IPR010982">
    <property type="entry name" value="Lambda_DNA-bd_dom_sf"/>
</dbReference>
<dbReference type="OrthoDB" id="2897536at2"/>
<dbReference type="STRING" id="285458.BGM19_21730"/>
<dbReference type="AlphaFoldDB" id="A0A1E5P7Y4"/>
<protein>
    <submittedName>
        <fullName evidence="2">Transcriptional regulator</fullName>
    </submittedName>
</protein>
<dbReference type="Proteomes" id="UP000095759">
    <property type="component" value="Unassembled WGS sequence"/>
</dbReference>